<evidence type="ECO:0000313" key="1">
    <source>
        <dbReference type="EMBL" id="EBP0126894.1"/>
    </source>
</evidence>
<sequence>MTKKTFDLNALGKSALLQEQRATEDETNESKKNKLIRGIPANQLEAIANLRKQGVYRLSANDFFLDAVAEKLEKMKK</sequence>
<reference evidence="1" key="1">
    <citation type="submission" date="2018-07" db="EMBL/GenBank/DDBJ databases">
        <authorList>
            <consortium name="GenomeTrakr network: Whole genome sequencing for foodborne pathogen traceback"/>
        </authorList>
    </citation>
    <scope>NUCLEOTIDE SEQUENCE</scope>
    <source>
        <strain evidence="1">FDA00000027</strain>
    </source>
</reference>
<name>A0A5U2GE17_SALER</name>
<proteinExistence type="predicted"/>
<protein>
    <submittedName>
        <fullName evidence="1">Uncharacterized protein</fullName>
    </submittedName>
</protein>
<comment type="caution">
    <text evidence="1">The sequence shown here is derived from an EMBL/GenBank/DDBJ whole genome shotgun (WGS) entry which is preliminary data.</text>
</comment>
<gene>
    <name evidence="1" type="ORF">HW89_23985</name>
</gene>
<dbReference type="EMBL" id="AAGKIZ010000022">
    <property type="protein sequence ID" value="EBP0126894.1"/>
    <property type="molecule type" value="Genomic_DNA"/>
</dbReference>
<dbReference type="AlphaFoldDB" id="A0A5U2GE17"/>
<organism evidence="1">
    <name type="scientific">Salmonella enterica</name>
    <name type="common">Salmonella choleraesuis</name>
    <dbReference type="NCBI Taxonomy" id="28901"/>
    <lineage>
        <taxon>Bacteria</taxon>
        <taxon>Pseudomonadati</taxon>
        <taxon>Pseudomonadota</taxon>
        <taxon>Gammaproteobacteria</taxon>
        <taxon>Enterobacterales</taxon>
        <taxon>Enterobacteriaceae</taxon>
        <taxon>Salmonella</taxon>
    </lineage>
</organism>
<accession>A0A5U2GE17</accession>